<name>A0A1G1KSG1_9BACT</name>
<dbReference type="AlphaFoldDB" id="A0A1G1KSG1"/>
<dbReference type="Proteomes" id="UP000178187">
    <property type="component" value="Unassembled WGS sequence"/>
</dbReference>
<sequence length="74" mass="9068">MEDEKKIIEDLKGLIRYYHQACHEFFDEIANHIYEDLEAIYLCLEKNENSLSEYRKMMLEIVNRQNELKKKLMI</sequence>
<protein>
    <submittedName>
        <fullName evidence="1">Uncharacterized protein</fullName>
    </submittedName>
</protein>
<organism evidence="1 2">
    <name type="scientific">Candidatus Danuiimicrobium aquiferis</name>
    <dbReference type="NCBI Taxonomy" id="1801832"/>
    <lineage>
        <taxon>Bacteria</taxon>
        <taxon>Pseudomonadati</taxon>
        <taxon>Candidatus Omnitrophota</taxon>
        <taxon>Candidatus Danuiimicrobium</taxon>
    </lineage>
</organism>
<gene>
    <name evidence="1" type="ORF">A3G33_00460</name>
</gene>
<accession>A0A1G1KSG1</accession>
<reference evidence="1 2" key="1">
    <citation type="journal article" date="2016" name="Nat. Commun.">
        <title>Thousands of microbial genomes shed light on interconnected biogeochemical processes in an aquifer system.</title>
        <authorList>
            <person name="Anantharaman K."/>
            <person name="Brown C.T."/>
            <person name="Hug L.A."/>
            <person name="Sharon I."/>
            <person name="Castelle C.J."/>
            <person name="Probst A.J."/>
            <person name="Thomas B.C."/>
            <person name="Singh A."/>
            <person name="Wilkins M.J."/>
            <person name="Karaoz U."/>
            <person name="Brodie E.L."/>
            <person name="Williams K.H."/>
            <person name="Hubbard S.S."/>
            <person name="Banfield J.F."/>
        </authorList>
    </citation>
    <scope>NUCLEOTIDE SEQUENCE [LARGE SCALE GENOMIC DNA]</scope>
</reference>
<evidence type="ECO:0000313" key="1">
    <source>
        <dbReference type="EMBL" id="OGW95848.1"/>
    </source>
</evidence>
<comment type="caution">
    <text evidence="1">The sequence shown here is derived from an EMBL/GenBank/DDBJ whole genome shotgun (WGS) entry which is preliminary data.</text>
</comment>
<dbReference type="EMBL" id="MHFR01000057">
    <property type="protein sequence ID" value="OGW95848.1"/>
    <property type="molecule type" value="Genomic_DNA"/>
</dbReference>
<proteinExistence type="predicted"/>
<evidence type="ECO:0000313" key="2">
    <source>
        <dbReference type="Proteomes" id="UP000178187"/>
    </source>
</evidence>